<dbReference type="SUPFAM" id="SSF81901">
    <property type="entry name" value="HCP-like"/>
    <property type="match status" value="1"/>
</dbReference>
<proteinExistence type="predicted"/>
<dbReference type="InParanoid" id="A8HVT5"/>
<evidence type="ECO:0000313" key="2">
    <source>
        <dbReference type="Proteomes" id="UP000006906"/>
    </source>
</evidence>
<dbReference type="InterPro" id="IPR011990">
    <property type="entry name" value="TPR-like_helical_dom_sf"/>
</dbReference>
<accession>A8HVT5</accession>
<dbReference type="RefSeq" id="XP_042923667.1">
    <property type="nucleotide sequence ID" value="XM_043062961.1"/>
</dbReference>
<keyword evidence="2" id="KW-1185">Reference proteome</keyword>
<dbReference type="InterPro" id="IPR006597">
    <property type="entry name" value="Sel1-like"/>
</dbReference>
<dbReference type="GeneID" id="5721818"/>
<organism evidence="1 2">
    <name type="scientific">Chlamydomonas reinhardtii</name>
    <name type="common">Chlamydomonas smithii</name>
    <dbReference type="NCBI Taxonomy" id="3055"/>
    <lineage>
        <taxon>Eukaryota</taxon>
        <taxon>Viridiplantae</taxon>
        <taxon>Chlorophyta</taxon>
        <taxon>core chlorophytes</taxon>
        <taxon>Chlorophyceae</taxon>
        <taxon>CS clade</taxon>
        <taxon>Chlamydomonadales</taxon>
        <taxon>Chlamydomonadaceae</taxon>
        <taxon>Chlamydomonas</taxon>
    </lineage>
</organism>
<dbReference type="PaxDb" id="3055-EDP08457"/>
<dbReference type="SMART" id="SM00671">
    <property type="entry name" value="SEL1"/>
    <property type="match status" value="1"/>
</dbReference>
<dbReference type="OrthoDB" id="537645at2759"/>
<dbReference type="Gene3D" id="1.25.40.10">
    <property type="entry name" value="Tetratricopeptide repeat domain"/>
    <property type="match status" value="1"/>
</dbReference>
<name>A8HVT5_CHLRE</name>
<evidence type="ECO:0008006" key="3">
    <source>
        <dbReference type="Google" id="ProtNLM"/>
    </source>
</evidence>
<evidence type="ECO:0000313" key="1">
    <source>
        <dbReference type="EMBL" id="PNW82063.1"/>
    </source>
</evidence>
<sequence>MAGVGLLVVAFGAAVAARRGARKHKSSRSGSTPRIPLKELVRFREQQWFLEELENSREGDPNAMLRLAKMYLYGQGCERSVNIAQEWLRRARAGGVYCTLDELLTAEDLDSIRRQHRTDSARRLEAARRGAVSSAAGGGGGAGIGVGGGGPVVRRPLAEVADLGPPGAALGAGKVGVTRPGMRGSGMGHPEAAGGPVGLRMDTVAGSAA</sequence>
<dbReference type="Proteomes" id="UP000006906">
    <property type="component" value="Chromosome 6"/>
</dbReference>
<dbReference type="HOGENOM" id="CLU_1317091_0_0_1"/>
<protein>
    <recommendedName>
        <fullName evidence="3">Sel1-like protein</fullName>
    </recommendedName>
</protein>
<dbReference type="KEGG" id="cre:CHLRE_06g272200v5"/>
<gene>
    <name evidence="1" type="ORF">CHLRE_06g272200v5</name>
</gene>
<dbReference type="AlphaFoldDB" id="A8HVT5"/>
<reference evidence="1 2" key="1">
    <citation type="journal article" date="2007" name="Science">
        <title>The Chlamydomonas genome reveals the evolution of key animal and plant functions.</title>
        <authorList>
            <person name="Merchant S.S."/>
            <person name="Prochnik S.E."/>
            <person name="Vallon O."/>
            <person name="Harris E.H."/>
            <person name="Karpowicz S.J."/>
            <person name="Witman G.B."/>
            <person name="Terry A."/>
            <person name="Salamov A."/>
            <person name="Fritz-Laylin L.K."/>
            <person name="Marechal-Drouard L."/>
            <person name="Marshall W.F."/>
            <person name="Qu L.H."/>
            <person name="Nelson D.R."/>
            <person name="Sanderfoot A.A."/>
            <person name="Spalding M.H."/>
            <person name="Kapitonov V.V."/>
            <person name="Ren Q."/>
            <person name="Ferris P."/>
            <person name="Lindquist E."/>
            <person name="Shapiro H."/>
            <person name="Lucas S.M."/>
            <person name="Grimwood J."/>
            <person name="Schmutz J."/>
            <person name="Cardol P."/>
            <person name="Cerutti H."/>
            <person name="Chanfreau G."/>
            <person name="Chen C.L."/>
            <person name="Cognat V."/>
            <person name="Croft M.T."/>
            <person name="Dent R."/>
            <person name="Dutcher S."/>
            <person name="Fernandez E."/>
            <person name="Fukuzawa H."/>
            <person name="Gonzalez-Ballester D."/>
            <person name="Gonzalez-Halphen D."/>
            <person name="Hallmann A."/>
            <person name="Hanikenne M."/>
            <person name="Hippler M."/>
            <person name="Inwood W."/>
            <person name="Jabbari K."/>
            <person name="Kalanon M."/>
            <person name="Kuras R."/>
            <person name="Lefebvre P.A."/>
            <person name="Lemaire S.D."/>
            <person name="Lobanov A.V."/>
            <person name="Lohr M."/>
            <person name="Manuell A."/>
            <person name="Meier I."/>
            <person name="Mets L."/>
            <person name="Mittag M."/>
            <person name="Mittelmeier T."/>
            <person name="Moroney J.V."/>
            <person name="Moseley J."/>
            <person name="Napoli C."/>
            <person name="Nedelcu A.M."/>
            <person name="Niyogi K."/>
            <person name="Novoselov S.V."/>
            <person name="Paulsen I.T."/>
            <person name="Pazour G."/>
            <person name="Purton S."/>
            <person name="Ral J.P."/>
            <person name="Riano-Pachon D.M."/>
            <person name="Riekhof W."/>
            <person name="Rymarquis L."/>
            <person name="Schroda M."/>
            <person name="Stern D."/>
            <person name="Umen J."/>
            <person name="Willows R."/>
            <person name="Wilson N."/>
            <person name="Zimmer S.L."/>
            <person name="Allmer J."/>
            <person name="Balk J."/>
            <person name="Bisova K."/>
            <person name="Chen C.J."/>
            <person name="Elias M."/>
            <person name="Gendler K."/>
            <person name="Hauser C."/>
            <person name="Lamb M.R."/>
            <person name="Ledford H."/>
            <person name="Long J.C."/>
            <person name="Minagawa J."/>
            <person name="Page M.D."/>
            <person name="Pan J."/>
            <person name="Pootakham W."/>
            <person name="Roje S."/>
            <person name="Rose A."/>
            <person name="Stahlberg E."/>
            <person name="Terauchi A.M."/>
            <person name="Yang P."/>
            <person name="Ball S."/>
            <person name="Bowler C."/>
            <person name="Dieckmann C.L."/>
            <person name="Gladyshev V.N."/>
            <person name="Green P."/>
            <person name="Jorgensen R."/>
            <person name="Mayfield S."/>
            <person name="Mueller-Roeber B."/>
            <person name="Rajamani S."/>
            <person name="Sayre R.T."/>
            <person name="Brokstein P."/>
            <person name="Dubchak I."/>
            <person name="Goodstein D."/>
            <person name="Hornick L."/>
            <person name="Huang Y.W."/>
            <person name="Jhaveri J."/>
            <person name="Luo Y."/>
            <person name="Martinez D."/>
            <person name="Ngau W.C."/>
            <person name="Otillar B."/>
            <person name="Poliakov A."/>
            <person name="Porter A."/>
            <person name="Szajkowski L."/>
            <person name="Werner G."/>
            <person name="Zhou K."/>
            <person name="Grigoriev I.V."/>
            <person name="Rokhsar D.S."/>
            <person name="Grossman A.R."/>
        </authorList>
    </citation>
    <scope>NUCLEOTIDE SEQUENCE [LARGE SCALE GENOMIC DNA]</scope>
    <source>
        <strain evidence="2">CC-503</strain>
    </source>
</reference>
<dbReference type="EMBL" id="CM008967">
    <property type="protein sequence ID" value="PNW82063.1"/>
    <property type="molecule type" value="Genomic_DNA"/>
</dbReference>
<dbReference type="Gramene" id="PNW82063">
    <property type="protein sequence ID" value="PNW82063"/>
    <property type="gene ID" value="CHLRE_06g272200v5"/>
</dbReference>